<dbReference type="AlphaFoldDB" id="A0A2G5CNG7"/>
<accession>A0A2G5CNG7</accession>
<protein>
    <submittedName>
        <fullName evidence="1">Uncharacterized protein</fullName>
    </submittedName>
</protein>
<name>A0A2G5CNG7_AQUCA</name>
<dbReference type="Proteomes" id="UP000230069">
    <property type="component" value="Unassembled WGS sequence"/>
</dbReference>
<evidence type="ECO:0000313" key="1">
    <source>
        <dbReference type="EMBL" id="PIA32789.1"/>
    </source>
</evidence>
<gene>
    <name evidence="1" type="ORF">AQUCO_04300015v1</name>
</gene>
<organism evidence="1 2">
    <name type="scientific">Aquilegia coerulea</name>
    <name type="common">Rocky mountain columbine</name>
    <dbReference type="NCBI Taxonomy" id="218851"/>
    <lineage>
        <taxon>Eukaryota</taxon>
        <taxon>Viridiplantae</taxon>
        <taxon>Streptophyta</taxon>
        <taxon>Embryophyta</taxon>
        <taxon>Tracheophyta</taxon>
        <taxon>Spermatophyta</taxon>
        <taxon>Magnoliopsida</taxon>
        <taxon>Ranunculales</taxon>
        <taxon>Ranunculaceae</taxon>
        <taxon>Thalictroideae</taxon>
        <taxon>Aquilegia</taxon>
    </lineage>
</organism>
<evidence type="ECO:0000313" key="2">
    <source>
        <dbReference type="Proteomes" id="UP000230069"/>
    </source>
</evidence>
<dbReference type="EMBL" id="KZ305060">
    <property type="protein sequence ID" value="PIA32789.1"/>
    <property type="molecule type" value="Genomic_DNA"/>
</dbReference>
<keyword evidence="2" id="KW-1185">Reference proteome</keyword>
<sequence>MCDQLGHCGDECQWVYSHCKKTNCEGIMRLTTSNTPENLARKFLRCHLCGKFKWLDEAMRDEATTSSSSVKGCFICDDLDHWKKDCEWVDSECRTKGCKGRRNVKTSGKQGTVGDKYLKCYTCGNFQWLREAKKEKEKATEDFQNHVNAIVTVKMDFQEFCDHFAGTRINKK</sequence>
<dbReference type="InParanoid" id="A0A2G5CNG7"/>
<reference evidence="1 2" key="1">
    <citation type="submission" date="2017-09" db="EMBL/GenBank/DDBJ databases">
        <title>WGS assembly of Aquilegia coerulea Goldsmith.</title>
        <authorList>
            <person name="Hodges S."/>
            <person name="Kramer E."/>
            <person name="Nordborg M."/>
            <person name="Tomkins J."/>
            <person name="Borevitz J."/>
            <person name="Derieg N."/>
            <person name="Yan J."/>
            <person name="Mihaltcheva S."/>
            <person name="Hayes R.D."/>
            <person name="Rokhsar D."/>
        </authorList>
    </citation>
    <scope>NUCLEOTIDE SEQUENCE [LARGE SCALE GENOMIC DNA]</scope>
    <source>
        <strain evidence="2">cv. Goldsmith</strain>
    </source>
</reference>
<dbReference type="OrthoDB" id="2822301at2759"/>
<proteinExistence type="predicted"/>